<feature type="compositionally biased region" description="Acidic residues" evidence="1">
    <location>
        <begin position="628"/>
        <end position="648"/>
    </location>
</feature>
<evidence type="ECO:0000256" key="1">
    <source>
        <dbReference type="SAM" id="MobiDB-lite"/>
    </source>
</evidence>
<feature type="domain" description="GmrSD restriction endonucleases N-terminal" evidence="2">
    <location>
        <begin position="5"/>
        <end position="206"/>
    </location>
</feature>
<dbReference type="InterPro" id="IPR004919">
    <property type="entry name" value="GmrSD_N"/>
</dbReference>
<dbReference type="Proteomes" id="UP001597145">
    <property type="component" value="Unassembled WGS sequence"/>
</dbReference>
<dbReference type="EMBL" id="JBHUCP010000016">
    <property type="protein sequence ID" value="MFD1531911.1"/>
    <property type="molecule type" value="Genomic_DNA"/>
</dbReference>
<accession>A0ABW4FQJ5</accession>
<evidence type="ECO:0000313" key="3">
    <source>
        <dbReference type="EMBL" id="MFD1531911.1"/>
    </source>
</evidence>
<name>A0ABW4FQJ5_9PSEU</name>
<proteinExistence type="predicted"/>
<keyword evidence="4" id="KW-1185">Reference proteome</keyword>
<dbReference type="PANTHER" id="PTHR37292:SF2">
    <property type="entry name" value="DUF262 DOMAIN-CONTAINING PROTEIN"/>
    <property type="match status" value="1"/>
</dbReference>
<evidence type="ECO:0000313" key="4">
    <source>
        <dbReference type="Proteomes" id="UP001597145"/>
    </source>
</evidence>
<dbReference type="Pfam" id="PF03235">
    <property type="entry name" value="GmrSD_N"/>
    <property type="match status" value="1"/>
</dbReference>
<reference evidence="4" key="1">
    <citation type="journal article" date="2019" name="Int. J. Syst. Evol. Microbiol.">
        <title>The Global Catalogue of Microorganisms (GCM) 10K type strain sequencing project: providing services to taxonomists for standard genome sequencing and annotation.</title>
        <authorList>
            <consortium name="The Broad Institute Genomics Platform"/>
            <consortium name="The Broad Institute Genome Sequencing Center for Infectious Disease"/>
            <person name="Wu L."/>
            <person name="Ma J."/>
        </authorList>
    </citation>
    <scope>NUCLEOTIDE SEQUENCE [LARGE SCALE GENOMIC DNA]</scope>
    <source>
        <strain evidence="4">JCM 12165</strain>
    </source>
</reference>
<sequence length="757" mass="83755">MDQIDAGSMLLPEFQRGYVWNRDQVRGLMRSLYYGYPVGALLVWETEGSGHPVRGVDATSGPKQLLLDGQQRVTTLYGIVRGRPPSFFEGDSDAFAGLRFNVETEAFQFHAPVKMKDDPRWVDVTALFVEGPGETYAILSTHPETRDRFTDYVDRLQKVRNIVERVFHIEAITGGDKTVDVVVDIFNRVNSGGTKLSKGDLALARICSEWGDARPAMRRNLDRWRDEGFSFTPDWLLRNVNAVATGRAPFSALEDVSASEFQDSLNATLHHVDHFLRDLAVGRLGLDHDRVLMGRYAIPVISRHLHNRRGRFTDGAEADKALYWYVHAALRGRFAGSTETFLAKDLETVDKSGIDGVIGSLARTRKGNMTIDAQDFEGVGRGARSYPLVYMLARVTGARDLVTGHSLGSNASAVQVHEIFPKHTLNKAGYTRAEVNQIAGFAFLTPSSAMQFAGLEPAAYLSALDPAALRSQFIPEDPALWRIENYREFLAARREMLARAANAFFGELLAGTRPWARLVAIEVSPETDEADARAAQIRSLVDELIGMGYAKPALDAEIADPRSGAVLAVAEAFWPAGLQPGQGSPVVLELDPEEADLPRLAELGYEVFTAVDALRGAAHHRNLLASGDQEDEPPADQEPDTDYVPETEEPAHGLGRSFDEAVRHAMDLSERELHYNPRYFKVMISEHGTLGAVRRLLHAPAVSDGFVLLWERQRLDLAVEALVVDERFAALFSTEERDVAIARLEEFGYSGQPSRAD</sequence>
<protein>
    <submittedName>
        <fullName evidence="3">DUF262 domain-containing protein</fullName>
    </submittedName>
</protein>
<gene>
    <name evidence="3" type="ORF">ACFSCY_20985</name>
</gene>
<organism evidence="3 4">
    <name type="scientific">Pseudonocardia aurantiaca</name>
    <dbReference type="NCBI Taxonomy" id="75290"/>
    <lineage>
        <taxon>Bacteria</taxon>
        <taxon>Bacillati</taxon>
        <taxon>Actinomycetota</taxon>
        <taxon>Actinomycetes</taxon>
        <taxon>Pseudonocardiales</taxon>
        <taxon>Pseudonocardiaceae</taxon>
        <taxon>Pseudonocardia</taxon>
    </lineage>
</organism>
<dbReference type="PANTHER" id="PTHR37292">
    <property type="entry name" value="VNG6097C"/>
    <property type="match status" value="1"/>
</dbReference>
<feature type="region of interest" description="Disordered" evidence="1">
    <location>
        <begin position="625"/>
        <end position="656"/>
    </location>
</feature>
<comment type="caution">
    <text evidence="3">The sequence shown here is derived from an EMBL/GenBank/DDBJ whole genome shotgun (WGS) entry which is preliminary data.</text>
</comment>
<evidence type="ECO:0000259" key="2">
    <source>
        <dbReference type="Pfam" id="PF03235"/>
    </source>
</evidence>
<dbReference type="RefSeq" id="WP_343974431.1">
    <property type="nucleotide sequence ID" value="NZ_BAAAJG010000007.1"/>
</dbReference>